<comment type="caution">
    <text evidence="2">The sequence shown here is derived from an EMBL/GenBank/DDBJ whole genome shotgun (WGS) entry which is preliminary data.</text>
</comment>
<sequence length="446" mass="48912">MSAPAVCATPAPDHPPASDVSAGVGLVGLAVLVLWIALCRHWGWVVAVLDLPGPRAPLAGPFAALAGLGLSAAAMMAWSLWVDGVHRRPSTGIDWANPRPWGAHWHESAIKLFGLWATWGIIALFYGLCRWYWQGPWLFAMQVMGVLALPLALVSVPYVLWLDRVLVQPRDGAWHFGAWLAGRRDADVGAILIHWRAWAVKGFFTAFMLSIVPGGFAHVVRFDWAQSGDPAALANWLIDLLFVVDVQIGTVGYVLTLRPLDAHIRSANPYLDGWLAALVCYPPFVLMSAGGPLDYQQGGMEWSGWIAGHPALLWGWGAVLVCLTACYAWATVAFGVRFSNLTYRGVITTGPYRWTRHPAYLAKNLFWWGASLPMLPATGLVSDALRNTAILASVSAVYWWRARTEERHLLAQDAKYREYHAWAGAHAPVTRGIGAVLRWLGFTAGR</sequence>
<evidence type="ECO:0000313" key="3">
    <source>
        <dbReference type="Proteomes" id="UP000753724"/>
    </source>
</evidence>
<keyword evidence="3" id="KW-1185">Reference proteome</keyword>
<feature type="transmembrane region" description="Helical" evidence="1">
    <location>
        <begin position="113"/>
        <end position="133"/>
    </location>
</feature>
<feature type="transmembrane region" description="Helical" evidence="1">
    <location>
        <begin position="236"/>
        <end position="257"/>
    </location>
</feature>
<dbReference type="InterPro" id="IPR010721">
    <property type="entry name" value="UstE-like"/>
</dbReference>
<dbReference type="Gene3D" id="1.20.120.1630">
    <property type="match status" value="1"/>
</dbReference>
<dbReference type="EMBL" id="JAAAPO010000002">
    <property type="protein sequence ID" value="NBC35843.1"/>
    <property type="molecule type" value="Genomic_DNA"/>
</dbReference>
<keyword evidence="1" id="KW-0472">Membrane</keyword>
<feature type="transmembrane region" description="Helical" evidence="1">
    <location>
        <begin position="313"/>
        <end position="336"/>
    </location>
</feature>
<name>A0ABW9XBC8_9SPHN</name>
<feature type="transmembrane region" description="Helical" evidence="1">
    <location>
        <begin position="269"/>
        <end position="293"/>
    </location>
</feature>
<feature type="transmembrane region" description="Helical" evidence="1">
    <location>
        <begin position="198"/>
        <end position="216"/>
    </location>
</feature>
<gene>
    <name evidence="2" type="ORF">GTZ99_04655</name>
</gene>
<organism evidence="2 3">
    <name type="scientific">Novosphingobium ovatum</name>
    <dbReference type="NCBI Taxonomy" id="1908523"/>
    <lineage>
        <taxon>Bacteria</taxon>
        <taxon>Pseudomonadati</taxon>
        <taxon>Pseudomonadota</taxon>
        <taxon>Alphaproteobacteria</taxon>
        <taxon>Sphingomonadales</taxon>
        <taxon>Sphingomonadaceae</taxon>
        <taxon>Novosphingobium</taxon>
    </lineage>
</organism>
<dbReference type="Proteomes" id="UP000753724">
    <property type="component" value="Unassembled WGS sequence"/>
</dbReference>
<reference evidence="3" key="1">
    <citation type="submission" date="2020-01" db="EMBL/GenBank/DDBJ databases">
        <title>Sphingomonas sp. strain CSW-10.</title>
        <authorList>
            <person name="Chen W.-M."/>
        </authorList>
    </citation>
    <scope>NUCLEOTIDE SEQUENCE [LARGE SCALE GENOMIC DNA]</scope>
    <source>
        <strain evidence="3">FSY-8</strain>
    </source>
</reference>
<evidence type="ECO:0000313" key="2">
    <source>
        <dbReference type="EMBL" id="NBC35843.1"/>
    </source>
</evidence>
<feature type="transmembrane region" description="Helical" evidence="1">
    <location>
        <begin position="139"/>
        <end position="161"/>
    </location>
</feature>
<feature type="transmembrane region" description="Helical" evidence="1">
    <location>
        <begin position="58"/>
        <end position="81"/>
    </location>
</feature>
<accession>A0ABW9XBC8</accession>
<keyword evidence="1" id="KW-1133">Transmembrane helix</keyword>
<feature type="transmembrane region" description="Helical" evidence="1">
    <location>
        <begin position="20"/>
        <end position="38"/>
    </location>
</feature>
<protein>
    <submittedName>
        <fullName evidence="2">DUF1295 domain-containing protein</fullName>
    </submittedName>
</protein>
<proteinExistence type="predicted"/>
<dbReference type="Pfam" id="PF06966">
    <property type="entry name" value="DUF1295"/>
    <property type="match status" value="1"/>
</dbReference>
<keyword evidence="1" id="KW-0812">Transmembrane</keyword>
<evidence type="ECO:0000256" key="1">
    <source>
        <dbReference type="SAM" id="Phobius"/>
    </source>
</evidence>